<evidence type="ECO:0000313" key="2">
    <source>
        <dbReference type="EMBL" id="ERN10831.1"/>
    </source>
</evidence>
<evidence type="ECO:0000256" key="1">
    <source>
        <dbReference type="SAM" id="MobiDB-lite"/>
    </source>
</evidence>
<reference evidence="3" key="1">
    <citation type="journal article" date="2013" name="Science">
        <title>The Amborella genome and the evolution of flowering plants.</title>
        <authorList>
            <consortium name="Amborella Genome Project"/>
        </authorList>
    </citation>
    <scope>NUCLEOTIDE SEQUENCE [LARGE SCALE GENOMIC DNA]</scope>
</reference>
<proteinExistence type="predicted"/>
<evidence type="ECO:0000313" key="3">
    <source>
        <dbReference type="Proteomes" id="UP000017836"/>
    </source>
</evidence>
<name>W1PT01_AMBTC</name>
<keyword evidence="3" id="KW-1185">Reference proteome</keyword>
<sequence>MGTGVDPVHLRHSSDVRHTGTSEVSKKYKPLRPTVSLSLLLAHTRLLWRLTPLWFSIFNKHAPLILNPHGFDSIMEAAHMRFRGTSPPPCLKVAYNFRKQDRLEGSILRASNFIDPDSSK</sequence>
<dbReference type="EMBL" id="KI392798">
    <property type="protein sequence ID" value="ERN10831.1"/>
    <property type="molecule type" value="Genomic_DNA"/>
</dbReference>
<organism evidence="2 3">
    <name type="scientific">Amborella trichopoda</name>
    <dbReference type="NCBI Taxonomy" id="13333"/>
    <lineage>
        <taxon>Eukaryota</taxon>
        <taxon>Viridiplantae</taxon>
        <taxon>Streptophyta</taxon>
        <taxon>Embryophyta</taxon>
        <taxon>Tracheophyta</taxon>
        <taxon>Spermatophyta</taxon>
        <taxon>Magnoliopsida</taxon>
        <taxon>Amborellales</taxon>
        <taxon>Amborellaceae</taxon>
        <taxon>Amborella</taxon>
    </lineage>
</organism>
<dbReference type="AlphaFoldDB" id="W1PT01"/>
<accession>W1PT01</accession>
<gene>
    <name evidence="2" type="ORF">AMTR_s00027p00239720</name>
</gene>
<dbReference type="Proteomes" id="UP000017836">
    <property type="component" value="Unassembled WGS sequence"/>
</dbReference>
<feature type="compositionally biased region" description="Basic and acidic residues" evidence="1">
    <location>
        <begin position="8"/>
        <end position="24"/>
    </location>
</feature>
<feature type="region of interest" description="Disordered" evidence="1">
    <location>
        <begin position="1"/>
        <end position="24"/>
    </location>
</feature>
<dbReference type="HOGENOM" id="CLU_2052774_0_0_1"/>
<protein>
    <submittedName>
        <fullName evidence="2">Uncharacterized protein</fullName>
    </submittedName>
</protein>
<dbReference type="Gramene" id="ERN10831">
    <property type="protein sequence ID" value="ERN10831"/>
    <property type="gene ID" value="AMTR_s00027p00239720"/>
</dbReference>